<dbReference type="EMBL" id="JZWT02000029">
    <property type="protein sequence ID" value="MFB6491325.1"/>
    <property type="molecule type" value="Genomic_DNA"/>
</dbReference>
<evidence type="ECO:0000313" key="2">
    <source>
        <dbReference type="Proteomes" id="UP000033636"/>
    </source>
</evidence>
<dbReference type="Proteomes" id="UP000033636">
    <property type="component" value="Unassembled WGS sequence"/>
</dbReference>
<proteinExistence type="predicted"/>
<protein>
    <submittedName>
        <fullName evidence="1">Uncharacterized protein</fullName>
    </submittedName>
</protein>
<organism evidence="1 2">
    <name type="scientific">Thermoproteus sp. AZ2</name>
    <dbReference type="NCBI Taxonomy" id="1609232"/>
    <lineage>
        <taxon>Archaea</taxon>
        <taxon>Thermoproteota</taxon>
        <taxon>Thermoprotei</taxon>
        <taxon>Thermoproteales</taxon>
        <taxon>Thermoproteaceae</taxon>
        <taxon>Thermoproteus</taxon>
    </lineage>
</organism>
<sequence>MRWAKALLAAFALAATAELLAARPSGVPLDYYVWAISLLGGAAASLDLAECWRRHGLYSTCIASLASLALIAAGRLGSLALNWAYYDFLTPLVGSPYAPGAAALAAIAVAGSISASATALVHAALGRPASAGGPTLADLWAGASSRLRGLLRPPYLYASAFLLGFAFRLVPELIWWPYPLGWDTVDYIAHLEDFLARPDPFAAFYWEGGMAHLPPLLDLVAAPLALAVGAWYAFKVLPPIIYGLSSAAAAYLARSIGARPGAALLAAAAFAFYLFDLAISWEFQREALGTLLLLAALGLMESKYDERPWASASLLILSALAHQETAYMAFAVGLVAGARGALRGNARGALAGLAAAAASAALEVWYWGGVSTPNPYVGAAPLGLSAYSNYLPTAQGVLMYVAAGLGPGLALALIALAERRPLYISAALAAILLAGVSPAIAPYTSVVFWNLFLMQAGPLIAPLAGVALAEVKNKAAAALAFLLFFLLPAFLYVAQPGYLIPLTSSLDLPYGMTPSPPYRLEQAELLNITHWFEHYNWTYPVLADSAVARFVHLAVRNPTPEQLIWPFGQVAPDVLCRVWDRANSSLVVATEYGELLNSTLASCERPGVAITLAHYGAFGVYLVEATGQPNGILQAVSSR</sequence>
<gene>
    <name evidence="1" type="ORF">TU35_008865</name>
</gene>
<comment type="caution">
    <text evidence="1">The sequence shown here is derived from an EMBL/GenBank/DDBJ whole genome shotgun (WGS) entry which is preliminary data.</text>
</comment>
<accession>A0ACC6V2U4</accession>
<reference evidence="1" key="1">
    <citation type="submission" date="2024-07" db="EMBL/GenBank/DDBJ databases">
        <title>Metagenome and Metagenome-Assembled Genomes of Archaea from a hot spring from the geothermal field of Los Azufres, Mexico.</title>
        <authorList>
            <person name="Marin-Paredes R."/>
            <person name="Martinez-Romero E."/>
            <person name="Servin-Garciduenas L.E."/>
        </authorList>
    </citation>
    <scope>NUCLEOTIDE SEQUENCE</scope>
</reference>
<evidence type="ECO:0000313" key="1">
    <source>
        <dbReference type="EMBL" id="MFB6491325.1"/>
    </source>
</evidence>
<name>A0ACC6V2U4_9CREN</name>